<feature type="transmembrane region" description="Helical" evidence="1">
    <location>
        <begin position="62"/>
        <end position="84"/>
    </location>
</feature>
<feature type="chain" id="PRO_5031495798" description="EXPERA domain-containing protein" evidence="2">
    <location>
        <begin position="30"/>
        <end position="158"/>
    </location>
</feature>
<keyword evidence="1" id="KW-1133">Transmembrane helix</keyword>
<proteinExistence type="predicted"/>
<sequence>MARSFSDLLLVLLMAYFLTMNLTVERAYCHAPLSHTDTRFLIAETVDFCVMANPLFLARPEWMRMATCISAYGFCGFYALIALVTLTGMWGRFRTVLTLFIGAKLNAILFYHIMEFTSATPPPNVVPYFAVESPYLVSIGLVLYKIVTADTTVKEKNS</sequence>
<protein>
    <recommendedName>
        <fullName evidence="4">EXPERA domain-containing protein</fullName>
    </recommendedName>
</protein>
<feature type="transmembrane region" description="Helical" evidence="1">
    <location>
        <begin position="96"/>
        <end position="114"/>
    </location>
</feature>
<feature type="signal peptide" evidence="2">
    <location>
        <begin position="1"/>
        <end position="29"/>
    </location>
</feature>
<keyword evidence="2" id="KW-0732">Signal</keyword>
<evidence type="ECO:0008006" key="4">
    <source>
        <dbReference type="Google" id="ProtNLM"/>
    </source>
</evidence>
<gene>
    <name evidence="3" type="ORF">CPEL01642_LOCUS1964</name>
</gene>
<evidence type="ECO:0000256" key="1">
    <source>
        <dbReference type="SAM" id="Phobius"/>
    </source>
</evidence>
<feature type="transmembrane region" description="Helical" evidence="1">
    <location>
        <begin position="126"/>
        <end position="147"/>
    </location>
</feature>
<evidence type="ECO:0000313" key="3">
    <source>
        <dbReference type="EMBL" id="CAD8598634.1"/>
    </source>
</evidence>
<dbReference type="AlphaFoldDB" id="A0A7S0L2D1"/>
<name>A0A7S0L2D1_9EUKA</name>
<organism evidence="3">
    <name type="scientific">Coccolithus braarudii</name>
    <dbReference type="NCBI Taxonomy" id="221442"/>
    <lineage>
        <taxon>Eukaryota</taxon>
        <taxon>Haptista</taxon>
        <taxon>Haptophyta</taxon>
        <taxon>Prymnesiophyceae</taxon>
        <taxon>Coccolithales</taxon>
        <taxon>Coccolithaceae</taxon>
        <taxon>Coccolithus</taxon>
    </lineage>
</organism>
<reference evidence="3" key="1">
    <citation type="submission" date="2021-01" db="EMBL/GenBank/DDBJ databases">
        <authorList>
            <person name="Corre E."/>
            <person name="Pelletier E."/>
            <person name="Niang G."/>
            <person name="Scheremetjew M."/>
            <person name="Finn R."/>
            <person name="Kale V."/>
            <person name="Holt S."/>
            <person name="Cochrane G."/>
            <person name="Meng A."/>
            <person name="Brown T."/>
            <person name="Cohen L."/>
        </authorList>
    </citation>
    <scope>NUCLEOTIDE SEQUENCE</scope>
    <source>
        <strain evidence="3">PLY182g</strain>
    </source>
</reference>
<keyword evidence="1" id="KW-0472">Membrane</keyword>
<dbReference type="EMBL" id="HBEY01004045">
    <property type="protein sequence ID" value="CAD8598634.1"/>
    <property type="molecule type" value="Transcribed_RNA"/>
</dbReference>
<accession>A0A7S0L2D1</accession>
<keyword evidence="1" id="KW-0812">Transmembrane</keyword>
<evidence type="ECO:0000256" key="2">
    <source>
        <dbReference type="SAM" id="SignalP"/>
    </source>
</evidence>